<gene>
    <name evidence="1" type="ORF">c10-12</name>
</gene>
<reference evidence="1" key="1">
    <citation type="journal article" date="2013" name="PLoS ONE">
        <title>Insights into dynamics of mobile genetic elements in hyperthermophilic environments from five new thermococcus plasmids.</title>
        <authorList>
            <person name="Krupovic M."/>
            <person name="Gonnet M."/>
            <person name="Hania W.B."/>
            <person name="Forterre P."/>
            <person name="Erauso G."/>
        </authorList>
    </citation>
    <scope>NUCLEOTIDE SEQUENCE</scope>
    <source>
        <plasmid evidence="1">pCIR10</plasmid>
    </source>
</reference>
<protein>
    <submittedName>
        <fullName evidence="1">Uncharacterized protein</fullName>
    </submittedName>
</protein>
<evidence type="ECO:0000313" key="1">
    <source>
        <dbReference type="EMBL" id="AFZ84268.1"/>
    </source>
</evidence>
<sequence length="56" mass="6249">MWYPATSAGSTISTFVVRSQKDQDKISPELLQDLHITEPSPSSISAHIRTTVNCRF</sequence>
<organism evidence="1">
    <name type="scientific">Thermococcus sp. CIR10</name>
    <dbReference type="NCBI Taxonomy" id="1197731"/>
    <lineage>
        <taxon>Archaea</taxon>
        <taxon>Methanobacteriati</taxon>
        <taxon>Methanobacteriota</taxon>
        <taxon>Thermococci</taxon>
        <taxon>Thermococcales</taxon>
        <taxon>Thermococcaceae</taxon>
        <taxon>Thermococcus</taxon>
    </lineage>
</organism>
<accession>L0B9N3</accession>
<keyword evidence="1" id="KW-0614">Plasmid</keyword>
<dbReference type="EMBL" id="JQ661330">
    <property type="protein sequence ID" value="AFZ84268.1"/>
    <property type="molecule type" value="Genomic_DNA"/>
</dbReference>
<name>L0B9N3_9EURY</name>
<geneLocation type="plasmid" evidence="1">
    <name>pCIR10</name>
</geneLocation>
<proteinExistence type="predicted"/>
<dbReference type="AlphaFoldDB" id="L0B9N3"/>